<gene>
    <name evidence="1" type="ORF">L1987_05399</name>
</gene>
<evidence type="ECO:0000313" key="2">
    <source>
        <dbReference type="Proteomes" id="UP001056120"/>
    </source>
</evidence>
<comment type="caution">
    <text evidence="1">The sequence shown here is derived from an EMBL/GenBank/DDBJ whole genome shotgun (WGS) entry which is preliminary data.</text>
</comment>
<evidence type="ECO:0000313" key="1">
    <source>
        <dbReference type="EMBL" id="KAI3823953.1"/>
    </source>
</evidence>
<protein>
    <submittedName>
        <fullName evidence="1">Uncharacterized protein</fullName>
    </submittedName>
</protein>
<dbReference type="Proteomes" id="UP001056120">
    <property type="component" value="Linkage Group LG02"/>
</dbReference>
<organism evidence="1 2">
    <name type="scientific">Smallanthus sonchifolius</name>
    <dbReference type="NCBI Taxonomy" id="185202"/>
    <lineage>
        <taxon>Eukaryota</taxon>
        <taxon>Viridiplantae</taxon>
        <taxon>Streptophyta</taxon>
        <taxon>Embryophyta</taxon>
        <taxon>Tracheophyta</taxon>
        <taxon>Spermatophyta</taxon>
        <taxon>Magnoliopsida</taxon>
        <taxon>eudicotyledons</taxon>
        <taxon>Gunneridae</taxon>
        <taxon>Pentapetalae</taxon>
        <taxon>asterids</taxon>
        <taxon>campanulids</taxon>
        <taxon>Asterales</taxon>
        <taxon>Asteraceae</taxon>
        <taxon>Asteroideae</taxon>
        <taxon>Heliantheae alliance</taxon>
        <taxon>Millerieae</taxon>
        <taxon>Smallanthus</taxon>
    </lineage>
</organism>
<dbReference type="EMBL" id="CM042019">
    <property type="protein sequence ID" value="KAI3823953.1"/>
    <property type="molecule type" value="Genomic_DNA"/>
</dbReference>
<proteinExistence type="predicted"/>
<reference evidence="2" key="1">
    <citation type="journal article" date="2022" name="Mol. Ecol. Resour.">
        <title>The genomes of chicory, endive, great burdock and yacon provide insights into Asteraceae palaeo-polyploidization history and plant inulin production.</title>
        <authorList>
            <person name="Fan W."/>
            <person name="Wang S."/>
            <person name="Wang H."/>
            <person name="Wang A."/>
            <person name="Jiang F."/>
            <person name="Liu H."/>
            <person name="Zhao H."/>
            <person name="Xu D."/>
            <person name="Zhang Y."/>
        </authorList>
    </citation>
    <scope>NUCLEOTIDE SEQUENCE [LARGE SCALE GENOMIC DNA]</scope>
    <source>
        <strain evidence="2">cv. Yunnan</strain>
    </source>
</reference>
<name>A0ACB9JVJ1_9ASTR</name>
<reference evidence="1 2" key="2">
    <citation type="journal article" date="2022" name="Mol. Ecol. Resour.">
        <title>The genomes of chicory, endive, great burdock and yacon provide insights into Asteraceae paleo-polyploidization history and plant inulin production.</title>
        <authorList>
            <person name="Fan W."/>
            <person name="Wang S."/>
            <person name="Wang H."/>
            <person name="Wang A."/>
            <person name="Jiang F."/>
            <person name="Liu H."/>
            <person name="Zhao H."/>
            <person name="Xu D."/>
            <person name="Zhang Y."/>
        </authorList>
    </citation>
    <scope>NUCLEOTIDE SEQUENCE [LARGE SCALE GENOMIC DNA]</scope>
    <source>
        <strain evidence="2">cv. Yunnan</strain>
        <tissue evidence="1">Leaves</tissue>
    </source>
</reference>
<accession>A0ACB9JVJ1</accession>
<keyword evidence="2" id="KW-1185">Reference proteome</keyword>
<sequence>MGRNHLRQLQLCYLYKPPFQIPHWNPTFRHQPALSTQKHRRSTQLHRRRLTNLANLTLLEQVILDGNNFTSIPPDFFTGLNNLQSFSVSDNRDLSPWIHPETLNQNSNLQSFQASNANIMGSIPDIFESLHNLQNLRLSYNNLTGTLPRSFAGSQIQNLWLNNQNQGLSGTLDVISSMTQLNQVWLQANSFTEAIPDLSNCIVLFDLQLRDNQLTDFKCPEKE</sequence>